<evidence type="ECO:0000313" key="2">
    <source>
        <dbReference type="Proteomes" id="UP000196239"/>
    </source>
</evidence>
<dbReference type="EMBL" id="LN890280">
    <property type="protein sequence ID" value="CUR52702.1"/>
    <property type="molecule type" value="Genomic_DNA"/>
</dbReference>
<evidence type="ECO:0000313" key="1">
    <source>
        <dbReference type="EMBL" id="CUR52702.1"/>
    </source>
</evidence>
<protein>
    <submittedName>
        <fullName evidence="1">Uncharacterized protein</fullName>
    </submittedName>
</protein>
<accession>A0A128A5U2</accession>
<keyword evidence="2" id="KW-1185">Reference proteome</keyword>
<name>A0A128A5U2_9ARCH</name>
<organism evidence="1 2">
    <name type="scientific">Nitrosotalea devaniterrae</name>
    <dbReference type="NCBI Taxonomy" id="1078905"/>
    <lineage>
        <taxon>Archaea</taxon>
        <taxon>Nitrososphaerota</taxon>
        <taxon>Nitrososphaeria</taxon>
        <taxon>Nitrosotaleales</taxon>
        <taxon>Nitrosotaleaceae</taxon>
        <taxon>Nitrosotalea</taxon>
    </lineage>
</organism>
<dbReference type="AlphaFoldDB" id="A0A128A5U2"/>
<gene>
    <name evidence="1" type="ORF">NDEV_1940</name>
</gene>
<sequence>MDYSEENLRDILELREWISGEIEKKEIEIDKFRHNLRILDSLVKQSSFSKASSLVSSKQDTQQNQQSSSSIIPIKTPDNKILANAHVTSDELVIIPSEDTVLDIETHPFKSFFLGRIIGGMENQDKLDIQNGKIPQNTAISCLINKDGSRIREILIKNYRQKERVNEIINTVTWSFSRMIENSQK</sequence>
<dbReference type="KEGG" id="ndv:NDEV_1940"/>
<proteinExistence type="predicted"/>
<dbReference type="Proteomes" id="UP000196239">
    <property type="component" value="Chromosome 1"/>
</dbReference>
<reference evidence="2" key="1">
    <citation type="submission" date="2015-10" db="EMBL/GenBank/DDBJ databases">
        <authorList>
            <person name="Lehtovirta-Morley L.E."/>
            <person name="Vieille C."/>
        </authorList>
    </citation>
    <scope>NUCLEOTIDE SEQUENCE [LARGE SCALE GENOMIC DNA]</scope>
</reference>